<dbReference type="EMBL" id="JAPDRK010000008">
    <property type="protein sequence ID" value="KAJ9609525.1"/>
    <property type="molecule type" value="Genomic_DNA"/>
</dbReference>
<proteinExistence type="predicted"/>
<accession>A0AA39CIP8</accession>
<protein>
    <submittedName>
        <fullName evidence="2">Uncharacterized protein</fullName>
    </submittedName>
</protein>
<keyword evidence="3" id="KW-1185">Reference proteome</keyword>
<evidence type="ECO:0000313" key="2">
    <source>
        <dbReference type="EMBL" id="KAJ9609525.1"/>
    </source>
</evidence>
<evidence type="ECO:0000256" key="1">
    <source>
        <dbReference type="SAM" id="MobiDB-lite"/>
    </source>
</evidence>
<feature type="compositionally biased region" description="Acidic residues" evidence="1">
    <location>
        <begin position="255"/>
        <end position="264"/>
    </location>
</feature>
<reference evidence="2" key="1">
    <citation type="submission" date="2022-10" db="EMBL/GenBank/DDBJ databases">
        <title>Culturing micro-colonial fungi from biological soil crusts in the Mojave desert and describing Neophaeococcomyces mojavensis, and introducing the new genera and species Taxawa tesnikishii.</title>
        <authorList>
            <person name="Kurbessoian T."/>
            <person name="Stajich J.E."/>
        </authorList>
    </citation>
    <scope>NUCLEOTIDE SEQUENCE</scope>
    <source>
        <strain evidence="2">TK_41</strain>
    </source>
</reference>
<feature type="region of interest" description="Disordered" evidence="1">
    <location>
        <begin position="1"/>
        <end position="20"/>
    </location>
</feature>
<dbReference type="Proteomes" id="UP001172673">
    <property type="component" value="Unassembled WGS sequence"/>
</dbReference>
<name>A0AA39CIP8_9EURO</name>
<gene>
    <name evidence="2" type="ORF">H2200_005852</name>
</gene>
<dbReference type="AlphaFoldDB" id="A0AA39CIP8"/>
<feature type="region of interest" description="Disordered" evidence="1">
    <location>
        <begin position="245"/>
        <end position="264"/>
    </location>
</feature>
<evidence type="ECO:0000313" key="3">
    <source>
        <dbReference type="Proteomes" id="UP001172673"/>
    </source>
</evidence>
<organism evidence="2 3">
    <name type="scientific">Cladophialophora chaetospira</name>
    <dbReference type="NCBI Taxonomy" id="386627"/>
    <lineage>
        <taxon>Eukaryota</taxon>
        <taxon>Fungi</taxon>
        <taxon>Dikarya</taxon>
        <taxon>Ascomycota</taxon>
        <taxon>Pezizomycotina</taxon>
        <taxon>Eurotiomycetes</taxon>
        <taxon>Chaetothyriomycetidae</taxon>
        <taxon>Chaetothyriales</taxon>
        <taxon>Herpotrichiellaceae</taxon>
        <taxon>Cladophialophora</taxon>
    </lineage>
</organism>
<comment type="caution">
    <text evidence="2">The sequence shown here is derived from an EMBL/GenBank/DDBJ whole genome shotgun (WGS) entry which is preliminary data.</text>
</comment>
<sequence length="264" mass="30506">MQEDDLDPNTSSNADDRQATDDEIEVPPYLYWLEWLNEEIQRFKTLALADLELEIRGLEVNRKPQAAFFRKNFAERVDTYSALGRRIKENLPLDQVWILFDELQWTLAYDRQQSPGGFDVADPKPLPPSWKPCVALNLYNALLRERCHLERSLRKDESRVRQHPDINKRQLLHPADLIELREELKITQSHMCTFFQVMDNMELEVAAARNRDGAQAHGKDAPQDPICKVLKEEINKKYPVLEIPNVGASLTPKDDEGDDSIESG</sequence>